<dbReference type="Gene3D" id="1.10.1280.10">
    <property type="entry name" value="Di-copper center containing domain from catechol oxidase"/>
    <property type="match status" value="1"/>
</dbReference>
<dbReference type="InterPro" id="IPR050316">
    <property type="entry name" value="Tyrosinase/Hemocyanin"/>
</dbReference>
<comment type="caution">
    <text evidence="3">The sequence shown here is derived from an EMBL/GenBank/DDBJ whole genome shotgun (WGS) entry which is preliminary data.</text>
</comment>
<dbReference type="PROSITE" id="PS00497">
    <property type="entry name" value="TYROSINASE_1"/>
    <property type="match status" value="1"/>
</dbReference>
<reference evidence="3" key="1">
    <citation type="submission" date="2020-04" db="EMBL/GenBank/DDBJ databases">
        <authorList>
            <person name="Alioto T."/>
            <person name="Alioto T."/>
            <person name="Gomez Garrido J."/>
        </authorList>
    </citation>
    <scope>NUCLEOTIDE SEQUENCE</scope>
    <source>
        <strain evidence="3">A484AB</strain>
    </source>
</reference>
<dbReference type="SUPFAM" id="SSF48056">
    <property type="entry name" value="Di-copper centre-containing domain"/>
    <property type="match status" value="1"/>
</dbReference>
<protein>
    <submittedName>
        <fullName evidence="3">Tyrosinase tyr-1</fullName>
    </submittedName>
</protein>
<dbReference type="PANTHER" id="PTHR11474:SF126">
    <property type="entry name" value="TYROSINASE-LIKE PROTEIN TYR-1-RELATED"/>
    <property type="match status" value="1"/>
</dbReference>
<dbReference type="GO" id="GO:0046872">
    <property type="term" value="F:metal ion binding"/>
    <property type="evidence" value="ECO:0007669"/>
    <property type="project" value="UniProtKB-KW"/>
</dbReference>
<dbReference type="InterPro" id="IPR002227">
    <property type="entry name" value="Tyrosinase_Cu-bd"/>
</dbReference>
<organism evidence="3 4">
    <name type="scientific">Paramuricea clavata</name>
    <name type="common">Red gorgonian</name>
    <name type="synonym">Violescent sea-whip</name>
    <dbReference type="NCBI Taxonomy" id="317549"/>
    <lineage>
        <taxon>Eukaryota</taxon>
        <taxon>Metazoa</taxon>
        <taxon>Cnidaria</taxon>
        <taxon>Anthozoa</taxon>
        <taxon>Octocorallia</taxon>
        <taxon>Malacalcyonacea</taxon>
        <taxon>Plexauridae</taxon>
        <taxon>Paramuricea</taxon>
    </lineage>
</organism>
<evidence type="ECO:0000256" key="2">
    <source>
        <dbReference type="ARBA" id="ARBA00023008"/>
    </source>
</evidence>
<dbReference type="AlphaFoldDB" id="A0A6S7GH91"/>
<name>A0A6S7GH91_PARCT</name>
<gene>
    <name evidence="3" type="ORF">PACLA_8A029088</name>
</gene>
<dbReference type="Pfam" id="PF00264">
    <property type="entry name" value="Tyrosinase"/>
    <property type="match status" value="1"/>
</dbReference>
<evidence type="ECO:0000313" key="3">
    <source>
        <dbReference type="EMBL" id="CAB3988872.1"/>
    </source>
</evidence>
<sequence>MVSVNIIILCVVVLVGLSWRVTSSVPIDAENDLKFSVRRDVRIRKEFTAMSYKERTRFVRVYKYVSRHQPYRRRFEYLVGLHKSLFPKVHVEKQFFPWHRWYLLQFENLFRRIDSRVTLPYWDWSIRSQKLWHIGRKSVWNNYPWGLGGNGTGSFNCVDKGPFSKKSWRLAPKSGGGCLRRKFMGRMPSVVAVHLTLRKNASQFKQFEKKIRKFYHNELHCCIQGTMELETASNTPEFLLHHTFMDKIWYDWQNKGEEYRMKLADNMGSTVRGSHYKVRQFMDPNNLGSSGTKLRYVDPFPGYKRLHATLNSLDSDAVKMLDSYDEKSKQQCCPHDPNSAFKKTMEIDKYRADIPLEVAVDYGH</sequence>
<keyword evidence="1" id="KW-0479">Metal-binding</keyword>
<dbReference type="EMBL" id="CACRXK020001397">
    <property type="protein sequence ID" value="CAB3988872.1"/>
    <property type="molecule type" value="Genomic_DNA"/>
</dbReference>
<dbReference type="OrthoDB" id="5983627at2759"/>
<dbReference type="PANTHER" id="PTHR11474">
    <property type="entry name" value="TYROSINASE FAMILY MEMBER"/>
    <property type="match status" value="1"/>
</dbReference>
<dbReference type="GO" id="GO:0016491">
    <property type="term" value="F:oxidoreductase activity"/>
    <property type="evidence" value="ECO:0007669"/>
    <property type="project" value="InterPro"/>
</dbReference>
<dbReference type="PRINTS" id="PR00092">
    <property type="entry name" value="TYROSINASE"/>
</dbReference>
<dbReference type="Proteomes" id="UP001152795">
    <property type="component" value="Unassembled WGS sequence"/>
</dbReference>
<keyword evidence="2" id="KW-0186">Copper</keyword>
<accession>A0A6S7GH91</accession>
<evidence type="ECO:0000256" key="1">
    <source>
        <dbReference type="ARBA" id="ARBA00022723"/>
    </source>
</evidence>
<keyword evidence="4" id="KW-1185">Reference proteome</keyword>
<dbReference type="InterPro" id="IPR008922">
    <property type="entry name" value="Di-copper_centre_dom_sf"/>
</dbReference>
<proteinExistence type="predicted"/>
<evidence type="ECO:0000313" key="4">
    <source>
        <dbReference type="Proteomes" id="UP001152795"/>
    </source>
</evidence>